<evidence type="ECO:0000256" key="3">
    <source>
        <dbReference type="ARBA" id="ARBA00020987"/>
    </source>
</evidence>
<evidence type="ECO:0000256" key="1">
    <source>
        <dbReference type="ARBA" id="ARBA00004123"/>
    </source>
</evidence>
<evidence type="ECO:0000256" key="11">
    <source>
        <dbReference type="RuleBase" id="RU271113"/>
    </source>
</evidence>
<evidence type="ECO:0000256" key="6">
    <source>
        <dbReference type="ARBA" id="ARBA00022691"/>
    </source>
</evidence>
<comment type="catalytic activity">
    <reaction evidence="10 11">
        <text>L-lysyl(79)-[histone H3] + 3 S-adenosyl-L-methionine = N(6),N(6),N(6)-trimethyl-L-lysyl(79)-[histone H3] + 3 S-adenosyl-L-homocysteine + 3 H(+)</text>
        <dbReference type="Rhea" id="RHEA:60328"/>
        <dbReference type="Rhea" id="RHEA-COMP:15549"/>
        <dbReference type="Rhea" id="RHEA-COMP:15552"/>
        <dbReference type="ChEBI" id="CHEBI:15378"/>
        <dbReference type="ChEBI" id="CHEBI:29969"/>
        <dbReference type="ChEBI" id="CHEBI:57856"/>
        <dbReference type="ChEBI" id="CHEBI:59789"/>
        <dbReference type="ChEBI" id="CHEBI:61961"/>
        <dbReference type="EC" id="2.1.1.360"/>
    </reaction>
</comment>
<dbReference type="GO" id="GO:0006281">
    <property type="term" value="P:DNA repair"/>
    <property type="evidence" value="ECO:0007669"/>
    <property type="project" value="TreeGrafter"/>
</dbReference>
<dbReference type="Proteomes" id="UP000678393">
    <property type="component" value="Unassembled WGS sequence"/>
</dbReference>
<comment type="subcellular location">
    <subcellularLocation>
        <location evidence="1 11">Nucleus</location>
    </subcellularLocation>
</comment>
<keyword evidence="5 11" id="KW-0808">Transferase</keyword>
<dbReference type="InterPro" id="IPR030445">
    <property type="entry name" value="H3-K79_meTrfase"/>
</dbReference>
<evidence type="ECO:0000256" key="8">
    <source>
        <dbReference type="ARBA" id="ARBA00023242"/>
    </source>
</evidence>
<feature type="domain" description="DOT1" evidence="13">
    <location>
        <begin position="18"/>
        <end position="335"/>
    </location>
</feature>
<dbReference type="SUPFAM" id="SSF53335">
    <property type="entry name" value="S-adenosyl-L-methionine-dependent methyltransferases"/>
    <property type="match status" value="1"/>
</dbReference>
<feature type="region of interest" description="Disordered" evidence="12">
    <location>
        <begin position="361"/>
        <end position="394"/>
    </location>
</feature>
<comment type="caution">
    <text evidence="14">The sequence shown here is derived from an EMBL/GenBank/DDBJ whole genome shotgun (WGS) entry which is preliminary data.</text>
</comment>
<keyword evidence="7 11" id="KW-0156">Chromatin regulator</keyword>
<dbReference type="PANTHER" id="PTHR21451:SF0">
    <property type="entry name" value="HISTONE-LYSINE N-METHYLTRANSFERASE, H3 LYSINE-79 SPECIFIC"/>
    <property type="match status" value="1"/>
</dbReference>
<dbReference type="GO" id="GO:0000077">
    <property type="term" value="P:DNA damage checkpoint signaling"/>
    <property type="evidence" value="ECO:0007669"/>
    <property type="project" value="TreeGrafter"/>
</dbReference>
<dbReference type="OrthoDB" id="443402at2759"/>
<sequence length="629" mass="70042">MVGTMTQKLKLHSPVGSDPLILKWPVPTSEGKDGPEEILDTIRLVCDDYPELKTPLETRILKDGEDVSNYDFEQTKAMCERYNKAIDSIRQLVKGQPRQKAVSKQASMKQLKHILQQCYNHSVKDPEKLNHYEPFSPEVYGETSFELVEQMIKYVKFSESDYFIDLGSGVGQVVLQVSAATNCKFCYGVEKAEWPAEYAQVLEKEFKKWMKWFGKEHSDFQIEKGDFLHDDVKEKLSKATIVFVNNFAFGPVVDHELKQRFANCLKEGARIVSSKAFCPLNFRITARNLSDIGTIMQVEELSPLCGAVSWTGKPFAYYVHTIDRTLLEKYFQRLRFPSQKNEDEPRKDRKGRPLLSIKDKINGALSGGSDSNSSGRWRRAKGVQRETETASPLSAAKVLDFDSGSNSSFTNSASVPATDETSIVYGPTTRRQWNEYVKRPQSQSGTENDNDSSAADANSVDLKVQDQVSEVTQKKKKMKSVKRLNNGALGMRKMQGKKHTEPVASKAAVKLRPRKKQTVRSSSSLAKRAASVAAAAAAAASTASSVSTTTSTVSGNLSAHVNGTVTPSLDSLNLLHAHTIMSTSGKDPAEKVNYNDRRMTETSSAYFKPTVQKQTVSMLEKEAGFLQMM</sequence>
<proteinExistence type="inferred from homology"/>
<dbReference type="AlphaFoldDB" id="A0A8S3YCG7"/>
<evidence type="ECO:0000259" key="13">
    <source>
        <dbReference type="PROSITE" id="PS51569"/>
    </source>
</evidence>
<accession>A0A8S3YCG7</accession>
<dbReference type="GO" id="GO:0005634">
    <property type="term" value="C:nucleus"/>
    <property type="evidence" value="ECO:0007669"/>
    <property type="project" value="UniProtKB-SubCell"/>
</dbReference>
<reference evidence="14" key="1">
    <citation type="submission" date="2021-04" db="EMBL/GenBank/DDBJ databases">
        <authorList>
            <consortium name="Molecular Ecology Group"/>
        </authorList>
    </citation>
    <scope>NUCLEOTIDE SEQUENCE</scope>
</reference>
<dbReference type="EC" id="2.1.1.360" evidence="2 11"/>
<keyword evidence="15" id="KW-1185">Reference proteome</keyword>
<dbReference type="Pfam" id="PF08123">
    <property type="entry name" value="DOT1"/>
    <property type="match status" value="1"/>
</dbReference>
<evidence type="ECO:0000256" key="10">
    <source>
        <dbReference type="ARBA" id="ARBA00047770"/>
    </source>
</evidence>
<feature type="region of interest" description="Disordered" evidence="12">
    <location>
        <begin position="493"/>
        <end position="525"/>
    </location>
</feature>
<organism evidence="14 15">
    <name type="scientific">Candidula unifasciata</name>
    <dbReference type="NCBI Taxonomy" id="100452"/>
    <lineage>
        <taxon>Eukaryota</taxon>
        <taxon>Metazoa</taxon>
        <taxon>Spiralia</taxon>
        <taxon>Lophotrochozoa</taxon>
        <taxon>Mollusca</taxon>
        <taxon>Gastropoda</taxon>
        <taxon>Heterobranchia</taxon>
        <taxon>Euthyneura</taxon>
        <taxon>Panpulmonata</taxon>
        <taxon>Eupulmonata</taxon>
        <taxon>Stylommatophora</taxon>
        <taxon>Helicina</taxon>
        <taxon>Helicoidea</taxon>
        <taxon>Geomitridae</taxon>
        <taxon>Candidula</taxon>
    </lineage>
</organism>
<feature type="compositionally biased region" description="Basic residues" evidence="12">
    <location>
        <begin position="509"/>
        <end position="518"/>
    </location>
</feature>
<evidence type="ECO:0000256" key="12">
    <source>
        <dbReference type="SAM" id="MobiDB-lite"/>
    </source>
</evidence>
<feature type="region of interest" description="Disordered" evidence="12">
    <location>
        <begin position="432"/>
        <end position="464"/>
    </location>
</feature>
<dbReference type="Gene3D" id="3.40.50.150">
    <property type="entry name" value="Vaccinia Virus protein VP39"/>
    <property type="match status" value="1"/>
</dbReference>
<comment type="function">
    <text evidence="11">Histone methyltransferase that specifically trimethylates histone H3 to form H3K79me3. This methylation is required for telomere silencing and for the pachytene checkpoint during the meiotic cell cycle by allowing the recruitment of RAD9 to double strand breaks. Nucleosomes are preferred as substrate compared to free histone.</text>
</comment>
<dbReference type="InterPro" id="IPR025789">
    <property type="entry name" value="DOT1_dom"/>
</dbReference>
<evidence type="ECO:0000313" key="14">
    <source>
        <dbReference type="EMBL" id="CAG5114979.1"/>
    </source>
</evidence>
<dbReference type="InterPro" id="IPR029063">
    <property type="entry name" value="SAM-dependent_MTases_sf"/>
</dbReference>
<evidence type="ECO:0000256" key="7">
    <source>
        <dbReference type="ARBA" id="ARBA00022853"/>
    </source>
</evidence>
<evidence type="ECO:0000256" key="5">
    <source>
        <dbReference type="ARBA" id="ARBA00022679"/>
    </source>
</evidence>
<keyword evidence="6 11" id="KW-0949">S-adenosyl-L-methionine</keyword>
<gene>
    <name evidence="14" type="ORF">CUNI_LOCUS537</name>
</gene>
<evidence type="ECO:0000256" key="4">
    <source>
        <dbReference type="ARBA" id="ARBA00022603"/>
    </source>
</evidence>
<dbReference type="PROSITE" id="PS51569">
    <property type="entry name" value="DOT1"/>
    <property type="match status" value="1"/>
</dbReference>
<keyword evidence="4 11" id="KW-0489">Methyltransferase</keyword>
<dbReference type="PANTHER" id="PTHR21451">
    <property type="entry name" value="HISTONE H3 METHYLTRANSFERASE"/>
    <property type="match status" value="1"/>
</dbReference>
<comment type="miscellaneous">
    <text evidence="11">In contrast to other lysine histone methyltransferases, it does not contain a SET domain, suggesting the existence of another mechanism for methylation of lysine residues of histones.</text>
</comment>
<comment type="similarity">
    <text evidence="11">Belongs to the class I-like SAM-binding methyltransferase superfamily. DOT1 family.</text>
</comment>
<name>A0A8S3YCG7_9EUPU</name>
<dbReference type="GO" id="GO:0032259">
    <property type="term" value="P:methylation"/>
    <property type="evidence" value="ECO:0007669"/>
    <property type="project" value="UniProtKB-KW"/>
</dbReference>
<dbReference type="FunFam" id="3.40.50.150:FF:000033">
    <property type="entry name" value="Histone-lysine N-methyltransferase, H3 lysine-79 specific"/>
    <property type="match status" value="1"/>
</dbReference>
<dbReference type="Gene3D" id="1.10.260.60">
    <property type="match status" value="1"/>
</dbReference>
<dbReference type="EMBL" id="CAJHNH020000061">
    <property type="protein sequence ID" value="CAG5114979.1"/>
    <property type="molecule type" value="Genomic_DNA"/>
</dbReference>
<keyword evidence="8 11" id="KW-0539">Nucleus</keyword>
<protein>
    <recommendedName>
        <fullName evidence="3 11">Histone-lysine N-methyltransferase, H3 lysine-79 specific</fullName>
        <ecNumber evidence="2 11">2.1.1.360</ecNumber>
    </recommendedName>
    <alternativeName>
        <fullName evidence="9 11">Histone H3-K79 methyltransferase</fullName>
    </alternativeName>
</protein>
<evidence type="ECO:0000256" key="2">
    <source>
        <dbReference type="ARBA" id="ARBA00012190"/>
    </source>
</evidence>
<evidence type="ECO:0000256" key="9">
    <source>
        <dbReference type="ARBA" id="ARBA00029821"/>
    </source>
</evidence>
<feature type="non-terminal residue" evidence="14">
    <location>
        <position position="629"/>
    </location>
</feature>
<evidence type="ECO:0000313" key="15">
    <source>
        <dbReference type="Proteomes" id="UP000678393"/>
    </source>
</evidence>
<dbReference type="GO" id="GO:0140956">
    <property type="term" value="F:histone H3K79 trimethyltransferase activity"/>
    <property type="evidence" value="ECO:0007669"/>
    <property type="project" value="UniProtKB-EC"/>
</dbReference>